<accession>A0AAV1X329</accession>
<proteinExistence type="predicted"/>
<gene>
    <name evidence="1" type="ORF">LLUT_LOCUS16608</name>
</gene>
<evidence type="ECO:0000313" key="2">
    <source>
        <dbReference type="Proteomes" id="UP001497480"/>
    </source>
</evidence>
<keyword evidence="2" id="KW-1185">Reference proteome</keyword>
<evidence type="ECO:0000313" key="1">
    <source>
        <dbReference type="EMBL" id="CAL0315548.1"/>
    </source>
</evidence>
<organism evidence="1 2">
    <name type="scientific">Lupinus luteus</name>
    <name type="common">European yellow lupine</name>
    <dbReference type="NCBI Taxonomy" id="3873"/>
    <lineage>
        <taxon>Eukaryota</taxon>
        <taxon>Viridiplantae</taxon>
        <taxon>Streptophyta</taxon>
        <taxon>Embryophyta</taxon>
        <taxon>Tracheophyta</taxon>
        <taxon>Spermatophyta</taxon>
        <taxon>Magnoliopsida</taxon>
        <taxon>eudicotyledons</taxon>
        <taxon>Gunneridae</taxon>
        <taxon>Pentapetalae</taxon>
        <taxon>rosids</taxon>
        <taxon>fabids</taxon>
        <taxon>Fabales</taxon>
        <taxon>Fabaceae</taxon>
        <taxon>Papilionoideae</taxon>
        <taxon>50 kb inversion clade</taxon>
        <taxon>genistoids sensu lato</taxon>
        <taxon>core genistoids</taxon>
        <taxon>Genisteae</taxon>
        <taxon>Lupinus</taxon>
    </lineage>
</organism>
<dbReference type="Proteomes" id="UP001497480">
    <property type="component" value="Unassembled WGS sequence"/>
</dbReference>
<dbReference type="AlphaFoldDB" id="A0AAV1X329"/>
<comment type="caution">
    <text evidence="1">The sequence shown here is derived from an EMBL/GenBank/DDBJ whole genome shotgun (WGS) entry which is preliminary data.</text>
</comment>
<sequence length="130" mass="14295">MADLGDLELEGPRVQESGPFGEVGISRPASCDYLHSRGLGKIINDCVQLHGCGQNTYTQSLNEHSLGTLYGCHINGVLYIELSKKSKKGRDLASVVEAESQKCDVLNKEVEPMKIHKIHYVLDTNLKDVV</sequence>
<reference evidence="1 2" key="1">
    <citation type="submission" date="2024-03" db="EMBL/GenBank/DDBJ databases">
        <authorList>
            <person name="Martinez-Hernandez J."/>
        </authorList>
    </citation>
    <scope>NUCLEOTIDE SEQUENCE [LARGE SCALE GENOMIC DNA]</scope>
</reference>
<name>A0AAV1X329_LUPLU</name>
<protein>
    <submittedName>
        <fullName evidence="1">Uncharacterized protein</fullName>
    </submittedName>
</protein>
<dbReference type="EMBL" id="CAXHTB010000011">
    <property type="protein sequence ID" value="CAL0315548.1"/>
    <property type="molecule type" value="Genomic_DNA"/>
</dbReference>